<keyword evidence="2" id="KW-0472">Membrane</keyword>
<evidence type="ECO:0000256" key="1">
    <source>
        <dbReference type="SAM" id="MobiDB-lite"/>
    </source>
</evidence>
<evidence type="ECO:0000256" key="2">
    <source>
        <dbReference type="SAM" id="Phobius"/>
    </source>
</evidence>
<feature type="region of interest" description="Disordered" evidence="1">
    <location>
        <begin position="245"/>
        <end position="265"/>
    </location>
</feature>
<evidence type="ECO:0008006" key="5">
    <source>
        <dbReference type="Google" id="ProtNLM"/>
    </source>
</evidence>
<dbReference type="OrthoDB" id="3387884at2"/>
<keyword evidence="2" id="KW-0812">Transmembrane</keyword>
<keyword evidence="2" id="KW-1133">Transmembrane helix</keyword>
<organism evidence="3 4">
    <name type="scientific">Micromonospora sediminicola</name>
    <dbReference type="NCBI Taxonomy" id="946078"/>
    <lineage>
        <taxon>Bacteria</taxon>
        <taxon>Bacillati</taxon>
        <taxon>Actinomycetota</taxon>
        <taxon>Actinomycetes</taxon>
        <taxon>Micromonosporales</taxon>
        <taxon>Micromonosporaceae</taxon>
        <taxon>Micromonospora</taxon>
    </lineage>
</organism>
<evidence type="ECO:0000313" key="3">
    <source>
        <dbReference type="EMBL" id="SBT67849.1"/>
    </source>
</evidence>
<dbReference type="Proteomes" id="UP000199558">
    <property type="component" value="Unassembled WGS sequence"/>
</dbReference>
<name>A0A1A9BFW8_9ACTN</name>
<protein>
    <recommendedName>
        <fullName evidence="5">SMODS-associating 2TM beta-strand rich effector domain-containing protein</fullName>
    </recommendedName>
</protein>
<reference evidence="4" key="1">
    <citation type="submission" date="2016-06" db="EMBL/GenBank/DDBJ databases">
        <authorList>
            <person name="Varghese N."/>
            <person name="Submissions Spin"/>
        </authorList>
    </citation>
    <scope>NUCLEOTIDE SEQUENCE [LARGE SCALE GENOMIC DNA]</scope>
    <source>
        <strain evidence="4">DSM 45794</strain>
    </source>
</reference>
<proteinExistence type="predicted"/>
<gene>
    <name evidence="3" type="ORF">GA0070622_4930</name>
</gene>
<feature type="transmembrane region" description="Helical" evidence="2">
    <location>
        <begin position="48"/>
        <end position="68"/>
    </location>
</feature>
<accession>A0A1A9BFW8</accession>
<dbReference type="AlphaFoldDB" id="A0A1A9BFW8"/>
<dbReference type="EMBL" id="FLRH01000004">
    <property type="protein sequence ID" value="SBT67849.1"/>
    <property type="molecule type" value="Genomic_DNA"/>
</dbReference>
<sequence length="265" mass="30506">MRGSRRPVELMFATLAVVVGFNIDFNAYVGNAADYLGLAPDSVGRKMLLGLSVPIAVVALTWLSIFLFHRLVWPFSPRSECRRGLWLYFLLARTDQGDLPVTGWFRIHHTPDEIKINEALAYYVDGSKLVFRGEWHSETVWTSNRRLSLIFTMIAQGVTREPLPSQYQGHIQLTSRSRGTNGERDLWTGYFHDLGDRRGIHGPVAAFRLPLWQMFQPPSRLLAKKVERLRISAYELVGEVVDFQRSRQDPEHARNDRARRQDVAW</sequence>
<keyword evidence="4" id="KW-1185">Reference proteome</keyword>
<evidence type="ECO:0000313" key="4">
    <source>
        <dbReference type="Proteomes" id="UP000199558"/>
    </source>
</evidence>
<dbReference type="RefSeq" id="WP_141684626.1">
    <property type="nucleotide sequence ID" value="NZ_FLRH01000004.1"/>
</dbReference>